<feature type="region of interest" description="Disordered" evidence="1">
    <location>
        <begin position="1"/>
        <end position="31"/>
    </location>
</feature>
<dbReference type="EMBL" id="BAAAQB010000004">
    <property type="protein sequence ID" value="GAA2125229.1"/>
    <property type="molecule type" value="Genomic_DNA"/>
</dbReference>
<proteinExistence type="predicted"/>
<gene>
    <name evidence="2" type="ORF">GCM10009825_01400</name>
</gene>
<dbReference type="Proteomes" id="UP001500102">
    <property type="component" value="Unassembled WGS sequence"/>
</dbReference>
<evidence type="ECO:0000256" key="1">
    <source>
        <dbReference type="SAM" id="MobiDB-lite"/>
    </source>
</evidence>
<accession>A0ABN2YC51</accession>
<dbReference type="InterPro" id="IPR032584">
    <property type="entry name" value="DUF4913"/>
</dbReference>
<keyword evidence="3" id="KW-1185">Reference proteome</keyword>
<protein>
    <recommendedName>
        <fullName evidence="4">DUF4913 domain-containing protein</fullName>
    </recommendedName>
</protein>
<feature type="compositionally biased region" description="Basic and acidic residues" evidence="1">
    <location>
        <begin position="20"/>
        <end position="30"/>
    </location>
</feature>
<dbReference type="RefSeq" id="WP_344360918.1">
    <property type="nucleotide sequence ID" value="NZ_BAAAQB010000004.1"/>
</dbReference>
<name>A0ABN2YC51_9MICC</name>
<reference evidence="2 3" key="1">
    <citation type="journal article" date="2019" name="Int. J. Syst. Evol. Microbiol.">
        <title>The Global Catalogue of Microorganisms (GCM) 10K type strain sequencing project: providing services to taxonomists for standard genome sequencing and annotation.</title>
        <authorList>
            <consortium name="The Broad Institute Genomics Platform"/>
            <consortium name="The Broad Institute Genome Sequencing Center for Infectious Disease"/>
            <person name="Wu L."/>
            <person name="Ma J."/>
        </authorList>
    </citation>
    <scope>NUCLEOTIDE SEQUENCE [LARGE SCALE GENOMIC DNA]</scope>
    <source>
        <strain evidence="2 3">JCM 15921</strain>
    </source>
</reference>
<comment type="caution">
    <text evidence="2">The sequence shown here is derived from an EMBL/GenBank/DDBJ whole genome shotgun (WGS) entry which is preliminary data.</text>
</comment>
<evidence type="ECO:0008006" key="4">
    <source>
        <dbReference type="Google" id="ProtNLM"/>
    </source>
</evidence>
<dbReference type="Pfam" id="PF16259">
    <property type="entry name" value="DUF4913"/>
    <property type="match status" value="1"/>
</dbReference>
<sequence>MTNDIGRFSTAPAPGETEAAAERQAEEQKPPELVYGSAEEFLHEQLLPTYVRDVDGRTAKWCIEWYFHPEALSRVEALWRAWEHLRLDGATGISVWWRDHADHHMNVLLDPHGPFHKCDMQKHRDPEHLKPQRAPAGWFPDVRLKQS</sequence>
<evidence type="ECO:0000313" key="3">
    <source>
        <dbReference type="Proteomes" id="UP001500102"/>
    </source>
</evidence>
<organism evidence="2 3">
    <name type="scientific">Arthrobacter humicola</name>
    <dbReference type="NCBI Taxonomy" id="409291"/>
    <lineage>
        <taxon>Bacteria</taxon>
        <taxon>Bacillati</taxon>
        <taxon>Actinomycetota</taxon>
        <taxon>Actinomycetes</taxon>
        <taxon>Micrococcales</taxon>
        <taxon>Micrococcaceae</taxon>
        <taxon>Arthrobacter</taxon>
    </lineage>
</organism>
<evidence type="ECO:0000313" key="2">
    <source>
        <dbReference type="EMBL" id="GAA2125229.1"/>
    </source>
</evidence>